<feature type="region of interest" description="Disordered" evidence="1">
    <location>
        <begin position="439"/>
        <end position="529"/>
    </location>
</feature>
<keyword evidence="3" id="KW-1185">Reference proteome</keyword>
<reference evidence="2" key="1">
    <citation type="journal article" date="2020" name="Fungal Divers.">
        <title>Resolving the Mortierellaceae phylogeny through synthesis of multi-gene phylogenetics and phylogenomics.</title>
        <authorList>
            <person name="Vandepol N."/>
            <person name="Liber J."/>
            <person name="Desiro A."/>
            <person name="Na H."/>
            <person name="Kennedy M."/>
            <person name="Barry K."/>
            <person name="Grigoriev I.V."/>
            <person name="Miller A.N."/>
            <person name="O'Donnell K."/>
            <person name="Stajich J.E."/>
            <person name="Bonito G."/>
        </authorList>
    </citation>
    <scope>NUCLEOTIDE SEQUENCE</scope>
    <source>
        <strain evidence="2">NRRL 28262</strain>
    </source>
</reference>
<protein>
    <submittedName>
        <fullName evidence="2">Uncharacterized protein</fullName>
    </submittedName>
</protein>
<feature type="non-terminal residue" evidence="2">
    <location>
        <position position="529"/>
    </location>
</feature>
<evidence type="ECO:0000313" key="2">
    <source>
        <dbReference type="EMBL" id="KAG0250577.1"/>
    </source>
</evidence>
<dbReference type="AlphaFoldDB" id="A0AAD4D0D6"/>
<evidence type="ECO:0000313" key="3">
    <source>
        <dbReference type="Proteomes" id="UP001194580"/>
    </source>
</evidence>
<name>A0AAD4D0D6_9FUNG</name>
<sequence length="529" mass="58858">MIGLILIANQVVRIGGYPDFAMRIAPSPSVGGLHALPLGPAGVYESLCSSTKGHFDPHVTPDTVVSSVPKARSHADALFECFFDMNLIHAMCKKHSVVFANRLTYVDRHTIHILGDIIPAGQERGSGAPVRSELEEERKSKGSKRNRGGVDWSREGERIGVTQEAAKVMSKLVQERLSALEADQKDRRKAYLEAESDRSDAARIVKGLSKGEDNSVDTAQKDQVWHDAYNELYQNRRVASEAWNEWAQSLSELKSTRSEVYAWNKVSTTKPAIDPAAPPRRTDITWEQPALEDRTESLYLNNIISTAAGADSNKAVGFSSDDPGLSTMQVSATLGHGRVSQYVRQYFETPNPFGVLGDYDMLKEEDESESPAEAVVDLPPISRITAPLINDLSFSHKHAKSRERDLAADCDASKAAREAMRRLSDTPISTATTLDEVNAAQEVRRRSRQDSRSFFSSNKRRRQAKTQRLRTKRTYATLAAEQRRGIKTEARKEMLKAETKKANETDEELREMREEAAPADSKTNRKTGN</sequence>
<dbReference type="Proteomes" id="UP001194580">
    <property type="component" value="Unassembled WGS sequence"/>
</dbReference>
<accession>A0AAD4D0D6</accession>
<feature type="region of interest" description="Disordered" evidence="1">
    <location>
        <begin position="122"/>
        <end position="153"/>
    </location>
</feature>
<proteinExistence type="predicted"/>
<organism evidence="2 3">
    <name type="scientific">Linnemannia exigua</name>
    <dbReference type="NCBI Taxonomy" id="604196"/>
    <lineage>
        <taxon>Eukaryota</taxon>
        <taxon>Fungi</taxon>
        <taxon>Fungi incertae sedis</taxon>
        <taxon>Mucoromycota</taxon>
        <taxon>Mortierellomycotina</taxon>
        <taxon>Mortierellomycetes</taxon>
        <taxon>Mortierellales</taxon>
        <taxon>Mortierellaceae</taxon>
        <taxon>Linnemannia</taxon>
    </lineage>
</organism>
<feature type="compositionally biased region" description="Basic and acidic residues" evidence="1">
    <location>
        <begin position="442"/>
        <end position="451"/>
    </location>
</feature>
<comment type="caution">
    <text evidence="2">The sequence shown here is derived from an EMBL/GenBank/DDBJ whole genome shotgun (WGS) entry which is preliminary data.</text>
</comment>
<evidence type="ECO:0000256" key="1">
    <source>
        <dbReference type="SAM" id="MobiDB-lite"/>
    </source>
</evidence>
<feature type="compositionally biased region" description="Basic residues" evidence="1">
    <location>
        <begin position="458"/>
        <end position="473"/>
    </location>
</feature>
<dbReference type="EMBL" id="JAAAIL010003442">
    <property type="protein sequence ID" value="KAG0250577.1"/>
    <property type="molecule type" value="Genomic_DNA"/>
</dbReference>
<feature type="compositionally biased region" description="Basic and acidic residues" evidence="1">
    <location>
        <begin position="481"/>
        <end position="516"/>
    </location>
</feature>
<gene>
    <name evidence="2" type="ORF">BGZ95_007155</name>
</gene>